<dbReference type="InterPro" id="IPR009057">
    <property type="entry name" value="Homeodomain-like_sf"/>
</dbReference>
<keyword evidence="5" id="KW-1185">Reference proteome</keyword>
<dbReference type="PROSITE" id="PS50977">
    <property type="entry name" value="HTH_TETR_2"/>
    <property type="match status" value="1"/>
</dbReference>
<accession>A0ABW7Q153</accession>
<dbReference type="InterPro" id="IPR036271">
    <property type="entry name" value="Tet_transcr_reg_TetR-rel_C_sf"/>
</dbReference>
<keyword evidence="1 2" id="KW-0238">DNA-binding</keyword>
<dbReference type="SUPFAM" id="SSF48498">
    <property type="entry name" value="Tetracyclin repressor-like, C-terminal domain"/>
    <property type="match status" value="1"/>
</dbReference>
<dbReference type="RefSeq" id="WP_397218004.1">
    <property type="nucleotide sequence ID" value="NZ_JBGFSN010000012.1"/>
</dbReference>
<proteinExistence type="predicted"/>
<dbReference type="Proteomes" id="UP001611251">
    <property type="component" value="Unassembled WGS sequence"/>
</dbReference>
<dbReference type="Pfam" id="PF00440">
    <property type="entry name" value="TetR_N"/>
    <property type="match status" value="1"/>
</dbReference>
<dbReference type="InterPro" id="IPR001647">
    <property type="entry name" value="HTH_TetR"/>
</dbReference>
<evidence type="ECO:0000313" key="4">
    <source>
        <dbReference type="EMBL" id="MFH8136322.1"/>
    </source>
</evidence>
<reference evidence="4 5" key="1">
    <citation type="submission" date="2024-08" db="EMBL/GenBank/DDBJ databases">
        <title>Pantoea ronii - a newly identified human opportunistic pathogen.</title>
        <authorList>
            <person name="Keidar-Friedman D."/>
            <person name="Sorek N."/>
            <person name="Leshin-Carmel D."/>
            <person name="Tsur A."/>
            <person name="Amsalem M."/>
            <person name="Tolkach D."/>
            <person name="Brosh-Nissimov T."/>
        </authorList>
    </citation>
    <scope>NUCLEOTIDE SEQUENCE [LARGE SCALE GENOMIC DNA]</scope>
    <source>
        <strain evidence="4 5">AA23256</strain>
    </source>
</reference>
<evidence type="ECO:0000256" key="1">
    <source>
        <dbReference type="ARBA" id="ARBA00023125"/>
    </source>
</evidence>
<feature type="domain" description="HTH tetR-type" evidence="3">
    <location>
        <begin position="29"/>
        <end position="89"/>
    </location>
</feature>
<dbReference type="PANTHER" id="PTHR30055:SF146">
    <property type="entry name" value="HTH-TYPE TRANSCRIPTIONAL DUAL REGULATOR CECR"/>
    <property type="match status" value="1"/>
</dbReference>
<name>A0ABW7Q153_9GAMM</name>
<dbReference type="Gene3D" id="1.10.10.60">
    <property type="entry name" value="Homeodomain-like"/>
    <property type="match status" value="1"/>
</dbReference>
<protein>
    <submittedName>
        <fullName evidence="4">TetR/AcrR family transcriptional regulator</fullName>
    </submittedName>
</protein>
<sequence length="224" mass="25197">MSQPDILQDTVIMIERSLFDILTTPFPQPSKRDAILAAACLVFTEHSFEGASMELVARRAGVARRTLYNQFPEGKASLFHAVMLRMWQSFPAMTIAEDETVLSKPEEGLRQIGHAIADFWRPPLSIAFLRMVIGESSRFPGLMKSFYEVKAPAVTAVKNYIQQLGLQGSLNISNPELAVRQFLGLIDETLIWMRVMGNEATLPQEQIDDVIEQAIIIFVGHYKK</sequence>
<comment type="caution">
    <text evidence="4">The sequence shown here is derived from an EMBL/GenBank/DDBJ whole genome shotgun (WGS) entry which is preliminary data.</text>
</comment>
<feature type="DNA-binding region" description="H-T-H motif" evidence="2">
    <location>
        <begin position="52"/>
        <end position="71"/>
    </location>
</feature>
<dbReference type="Pfam" id="PF14246">
    <property type="entry name" value="TetR_C_7"/>
    <property type="match status" value="1"/>
</dbReference>
<dbReference type="PANTHER" id="PTHR30055">
    <property type="entry name" value="HTH-TYPE TRANSCRIPTIONAL REGULATOR RUTR"/>
    <property type="match status" value="1"/>
</dbReference>
<gene>
    <name evidence="4" type="ORF">ABU178_19435</name>
</gene>
<dbReference type="SUPFAM" id="SSF46689">
    <property type="entry name" value="Homeodomain-like"/>
    <property type="match status" value="1"/>
</dbReference>
<dbReference type="InterPro" id="IPR039536">
    <property type="entry name" value="TetR_C_Proteobacteria"/>
</dbReference>
<organism evidence="4 5">
    <name type="scientific">Pantoea osteomyelitidis</name>
    <dbReference type="NCBI Taxonomy" id="3230026"/>
    <lineage>
        <taxon>Bacteria</taxon>
        <taxon>Pseudomonadati</taxon>
        <taxon>Pseudomonadota</taxon>
        <taxon>Gammaproteobacteria</taxon>
        <taxon>Enterobacterales</taxon>
        <taxon>Erwiniaceae</taxon>
        <taxon>Pantoea</taxon>
    </lineage>
</organism>
<dbReference type="EMBL" id="JBGFSN010000012">
    <property type="protein sequence ID" value="MFH8136322.1"/>
    <property type="molecule type" value="Genomic_DNA"/>
</dbReference>
<dbReference type="Gene3D" id="1.10.357.10">
    <property type="entry name" value="Tetracycline Repressor, domain 2"/>
    <property type="match status" value="1"/>
</dbReference>
<evidence type="ECO:0000313" key="5">
    <source>
        <dbReference type="Proteomes" id="UP001611251"/>
    </source>
</evidence>
<evidence type="ECO:0000259" key="3">
    <source>
        <dbReference type="PROSITE" id="PS50977"/>
    </source>
</evidence>
<evidence type="ECO:0000256" key="2">
    <source>
        <dbReference type="PROSITE-ProRule" id="PRU00335"/>
    </source>
</evidence>
<dbReference type="InterPro" id="IPR050109">
    <property type="entry name" value="HTH-type_TetR-like_transc_reg"/>
</dbReference>